<evidence type="ECO:0000313" key="3">
    <source>
        <dbReference type="EMBL" id="MEC0487147.1"/>
    </source>
</evidence>
<dbReference type="AlphaFoldDB" id="A0A0T6BI16"/>
<reference evidence="2 4" key="1">
    <citation type="journal article" date="2015" name="Int. J. Syst. Evol. Microbiol.">
        <title>Bacillus glycinifermentans sp. nov., isolated from fermented soybean paste.</title>
        <authorList>
            <person name="Kim S.J."/>
            <person name="Dunlap C.A."/>
            <person name="Kwon S.W."/>
            <person name="Rooney A.P."/>
        </authorList>
    </citation>
    <scope>NUCLEOTIDE SEQUENCE [LARGE SCALE GENOMIC DNA]</scope>
    <source>
        <strain evidence="2 4">GO-13</strain>
    </source>
</reference>
<gene>
    <name evidence="2" type="ORF">AB447_209025</name>
    <name evidence="3" type="ORF">P8828_20550</name>
</gene>
<protein>
    <submittedName>
        <fullName evidence="2">Aspartate phosphatase</fullName>
    </submittedName>
    <submittedName>
        <fullName evidence="3">Tetratricopeptide repeat protein</fullName>
    </submittedName>
</protein>
<dbReference type="EMBL" id="LECW02000082">
    <property type="protein sequence ID" value="KRT87099.1"/>
    <property type="molecule type" value="Genomic_DNA"/>
</dbReference>
<feature type="repeat" description="TPR" evidence="1">
    <location>
        <begin position="221"/>
        <end position="254"/>
    </location>
</feature>
<name>A0A0T6BI16_9BACI</name>
<organism evidence="2 4">
    <name type="scientific">Bacillus glycinifermentans</name>
    <dbReference type="NCBI Taxonomy" id="1664069"/>
    <lineage>
        <taxon>Bacteria</taxon>
        <taxon>Bacillati</taxon>
        <taxon>Bacillota</taxon>
        <taxon>Bacilli</taxon>
        <taxon>Bacillales</taxon>
        <taxon>Bacillaceae</taxon>
        <taxon>Bacillus</taxon>
    </lineage>
</organism>
<comment type="caution">
    <text evidence="2">The sequence shown here is derived from an EMBL/GenBank/DDBJ whole genome shotgun (WGS) entry which is preliminary data.</text>
</comment>
<dbReference type="SMART" id="SM00028">
    <property type="entry name" value="TPR"/>
    <property type="match status" value="5"/>
</dbReference>
<dbReference type="Gene3D" id="1.25.40.10">
    <property type="entry name" value="Tetratricopeptide repeat domain"/>
    <property type="match status" value="2"/>
</dbReference>
<dbReference type="InterPro" id="IPR011990">
    <property type="entry name" value="TPR-like_helical_dom_sf"/>
</dbReference>
<keyword evidence="1" id="KW-0802">TPR repeat</keyword>
<dbReference type="EMBL" id="JARRTL010000027">
    <property type="protein sequence ID" value="MEC0487147.1"/>
    <property type="molecule type" value="Genomic_DNA"/>
</dbReference>
<dbReference type="Pfam" id="PF00515">
    <property type="entry name" value="TPR_1"/>
    <property type="match status" value="1"/>
</dbReference>
<reference evidence="3 5" key="3">
    <citation type="submission" date="2023-03" db="EMBL/GenBank/DDBJ databases">
        <title>Agriculturally important microbes genome sequencing.</title>
        <authorList>
            <person name="Dunlap C."/>
        </authorList>
    </citation>
    <scope>NUCLEOTIDE SEQUENCE [LARGE SCALE GENOMIC DNA]</scope>
    <source>
        <strain evidence="3 5">CBP-3203</strain>
    </source>
</reference>
<sequence length="377" mass="45046">MKQKIPSEIVASKMNEWYSMIRLNNVTDAEFLKAEIKREIEDMEEDQEVLIYYNLLDFRHKIMLKDLRPNKAIDIRDSLVNIESKKEKIEKTQVDEMINYYFWFFKGMYEFKQKNFNTAITCYKIAEQKLSSVTDEIERAEFNYKMAEVYYHLNQNYLSMNYATMALDTFKAYETLKEKKIFCYFVMAGNQMDCMRYEEALEPFQNALIEAKNIQSKYLLASAYFNVGNCYFYLKKFSEAYEYIKESLTIFETESFSHVPKAYFQLMYVCIKQRNYPQALDLYEKGIRSAKSLEDKQHEAQLNILKGVYLDESDHKIVEKGFDYLESKSLYADVEELAIDAASYYNEVDRFEESAQFYRRGILARKQIRRGDVLYEK</sequence>
<dbReference type="RefSeq" id="WP_057957794.1">
    <property type="nucleotide sequence ID" value="NZ_JARRTL010000027.1"/>
</dbReference>
<keyword evidence="5" id="KW-1185">Reference proteome</keyword>
<dbReference type="PROSITE" id="PS50005">
    <property type="entry name" value="TPR"/>
    <property type="match status" value="1"/>
</dbReference>
<evidence type="ECO:0000313" key="2">
    <source>
        <dbReference type="EMBL" id="KRT87099.1"/>
    </source>
</evidence>
<dbReference type="Pfam" id="PF18801">
    <property type="entry name" value="RapH_N"/>
    <property type="match status" value="1"/>
</dbReference>
<dbReference type="Proteomes" id="UP000036168">
    <property type="component" value="Unassembled WGS sequence"/>
</dbReference>
<accession>A0A0T6BI16</accession>
<evidence type="ECO:0000313" key="5">
    <source>
        <dbReference type="Proteomes" id="UP001341297"/>
    </source>
</evidence>
<evidence type="ECO:0000313" key="4">
    <source>
        <dbReference type="Proteomes" id="UP000036168"/>
    </source>
</evidence>
<reference evidence="2" key="2">
    <citation type="submission" date="2015-10" db="EMBL/GenBank/DDBJ databases">
        <authorList>
            <person name="Gilbert D.G."/>
        </authorList>
    </citation>
    <scope>NUCLEOTIDE SEQUENCE</scope>
    <source>
        <strain evidence="2">GO-13</strain>
    </source>
</reference>
<dbReference type="Proteomes" id="UP001341297">
    <property type="component" value="Unassembled WGS sequence"/>
</dbReference>
<evidence type="ECO:0000256" key="1">
    <source>
        <dbReference type="PROSITE-ProRule" id="PRU00339"/>
    </source>
</evidence>
<dbReference type="OrthoDB" id="2957368at2"/>
<dbReference type="InterPro" id="IPR019734">
    <property type="entry name" value="TPR_rpt"/>
</dbReference>
<proteinExistence type="predicted"/>
<dbReference type="SUPFAM" id="SSF48452">
    <property type="entry name" value="TPR-like"/>
    <property type="match status" value="2"/>
</dbReference>